<evidence type="ECO:0000256" key="1">
    <source>
        <dbReference type="SAM" id="MobiDB-lite"/>
    </source>
</evidence>
<sequence length="1023" mass="108620">MPARLHLAQGSTDANEDVGVVSATTRASSPEAAVEQSHQVFPSQQRQSSLQRASWHCRQLRSTSAPHFLLPTPRPQSRLTRPHGGRERASEDALATGVSLSSVTVVDGSISSSSALGGTRTNAPLATAAASGTYGADDDEERTVERMSELSWNPHAQAHAVSSTAHRGGRAKRKQCFGRRSWPVIEGGPASASPHRPPLRTPLPHDRLRPNDIPITLADLLCQYLVRAPPPSPAAAAIGVPLPAEGDFPTRFLSVRWGVQMTAPQSPSNPLRQSPAEARSWATASSSPTICPPPRLPPRAASPSSSPQLSAMYTMKEHGAEEEQRCDSSSRSDMKCSVPHRRQQPRQEHLWNLLTHYPQDASACLALGLSVCAALDAMRAAPPPALPVAVLQEIAAATATDVTAFVHACEEAWQTAGEAPLMTTATLPPLARGVDDVTCACGCLVAGQLLDPALYRFHLVYYRHHHRYAPLRWRDGDHCQPSDPAVSGAQHGGERNALEEARAGVLGQPHGQRQPPQHSRSAPPPSPSRPSCAQGTSPTVLLPLIAVETLSGFVGASSARRSSAVSRQRRRWGLRGAQRSCRCSAAATSGSRATAAPALPAAGSASAAAVGKEKTSSPTTTQESQTDTRDGVDAEASPVSNYAHFCDETERLWAVMASVLLAWKQLEQCVSLALLVPRLEVLSSSASHTRRFVPHSAALSPLARAAASLRLHSTALEGMLLHAAYDRGATFERVALGRLRVRLLSLAPRPHSTVDAHVSDDVASSLRMMESFVYGELQGQIARLPLWCAVAVEVLQLHAEQCGRDRSLLAQRSQEEKGNAATPYAAGPDDRVAWTCVHSTRVQQVVLLAVRLMTLPCVFAKAAASPALAMERPKASLASSSSCQTRRWHRASLADHGARAAAAAEAAFAAAPVSVEAPVPVSAAMVAQLSSLMKRHPLFGVAVAVVSGGVPLHWAEVCVAPRAMNVSSLAAAPPAPSSARSRCHSGDGLSAWRTSLAAAAAADAEAQTELRRLVQLLQKWLRE</sequence>
<dbReference type="AlphaFoldDB" id="A0A836KUI4"/>
<reference evidence="3" key="1">
    <citation type="journal article" date="2021" name="Microbiol. Resour. Announc.">
        <title>LGAAP: Leishmaniinae Genome Assembly and Annotation Pipeline.</title>
        <authorList>
            <person name="Almutairi H."/>
            <person name="Urbaniak M.D."/>
            <person name="Bates M.D."/>
            <person name="Jariyapan N."/>
            <person name="Kwakye-Nuako G."/>
            <person name="Thomaz-Soccol V."/>
            <person name="Al-Salem W.S."/>
            <person name="Dillon R.J."/>
            <person name="Bates P.A."/>
            <person name="Gatherer D."/>
        </authorList>
    </citation>
    <scope>NUCLEOTIDE SEQUENCE [LARGE SCALE GENOMIC DNA]</scope>
</reference>
<feature type="region of interest" description="Disordered" evidence="1">
    <location>
        <begin position="186"/>
        <end position="207"/>
    </location>
</feature>
<feature type="compositionally biased region" description="Low complexity" evidence="1">
    <location>
        <begin position="616"/>
        <end position="625"/>
    </location>
</feature>
<keyword evidence="3" id="KW-1185">Reference proteome</keyword>
<feature type="region of interest" description="Disordered" evidence="1">
    <location>
        <begin position="606"/>
        <end position="634"/>
    </location>
</feature>
<dbReference type="RefSeq" id="XP_067181438.1">
    <property type="nucleotide sequence ID" value="XM_067324831.1"/>
</dbReference>
<feature type="region of interest" description="Disordered" evidence="1">
    <location>
        <begin position="263"/>
        <end position="341"/>
    </location>
</feature>
<feature type="region of interest" description="Disordered" evidence="1">
    <location>
        <begin position="507"/>
        <end position="535"/>
    </location>
</feature>
<dbReference type="OrthoDB" id="267013at2759"/>
<organism evidence="2 3">
    <name type="scientific">Leishmania martiniquensis</name>
    <dbReference type="NCBI Taxonomy" id="1580590"/>
    <lineage>
        <taxon>Eukaryota</taxon>
        <taxon>Discoba</taxon>
        <taxon>Euglenozoa</taxon>
        <taxon>Kinetoplastea</taxon>
        <taxon>Metakinetoplastina</taxon>
        <taxon>Trypanosomatida</taxon>
        <taxon>Trypanosomatidae</taxon>
        <taxon>Leishmaniinae</taxon>
        <taxon>Leishmania</taxon>
    </lineage>
</organism>
<feature type="compositionally biased region" description="Basic and acidic residues" evidence="1">
    <location>
        <begin position="315"/>
        <end position="334"/>
    </location>
</feature>
<feature type="compositionally biased region" description="Low complexity" evidence="1">
    <location>
        <begin position="298"/>
        <end position="310"/>
    </location>
</feature>
<dbReference type="GeneID" id="92517343"/>
<comment type="caution">
    <text evidence="2">The sequence shown here is derived from an EMBL/GenBank/DDBJ whole genome shotgun (WGS) entry which is preliminary data.</text>
</comment>
<dbReference type="Proteomes" id="UP000673552">
    <property type="component" value="Unassembled WGS sequence"/>
</dbReference>
<feature type="compositionally biased region" description="Low complexity" evidence="1">
    <location>
        <begin position="507"/>
        <end position="521"/>
    </location>
</feature>
<proteinExistence type="predicted"/>
<reference evidence="3" key="2">
    <citation type="journal article" date="2021" name="Sci. Data">
        <title>Chromosome-scale genome sequencing, assembly and annotation of six genomes from subfamily Leishmaniinae.</title>
        <authorList>
            <person name="Almutairi H."/>
            <person name="Urbaniak M.D."/>
            <person name="Bates M.D."/>
            <person name="Jariyapan N."/>
            <person name="Kwakye-Nuako G."/>
            <person name="Thomaz Soccol V."/>
            <person name="Al-Salem W.S."/>
            <person name="Dillon R.J."/>
            <person name="Bates P.A."/>
            <person name="Gatherer D."/>
        </authorList>
    </citation>
    <scope>NUCLEOTIDE SEQUENCE [LARGE SCALE GENOMIC DNA]</scope>
</reference>
<name>A0A836KUI4_9TRYP</name>
<feature type="region of interest" description="Disordered" evidence="1">
    <location>
        <begin position="64"/>
        <end position="95"/>
    </location>
</feature>
<evidence type="ECO:0000313" key="2">
    <source>
        <dbReference type="EMBL" id="KAG5487506.1"/>
    </source>
</evidence>
<protein>
    <submittedName>
        <fullName evidence="2">Uncharacterized protein</fullName>
    </submittedName>
</protein>
<evidence type="ECO:0000313" key="3">
    <source>
        <dbReference type="Proteomes" id="UP000673552"/>
    </source>
</evidence>
<dbReference type="EMBL" id="JAFEUZ010000004">
    <property type="protein sequence ID" value="KAG5487506.1"/>
    <property type="molecule type" value="Genomic_DNA"/>
</dbReference>
<feature type="region of interest" description="Disordered" evidence="1">
    <location>
        <begin position="1"/>
        <end position="47"/>
    </location>
</feature>
<dbReference type="KEGG" id="lmat:92517343"/>
<accession>A0A836KUI4</accession>
<gene>
    <name evidence="2" type="ORF">LSCM1_07461</name>
</gene>
<feature type="compositionally biased region" description="Polar residues" evidence="1">
    <location>
        <begin position="263"/>
        <end position="272"/>
    </location>
</feature>